<evidence type="ECO:0000256" key="7">
    <source>
        <dbReference type="ARBA" id="ARBA00022989"/>
    </source>
</evidence>
<feature type="transmembrane region" description="Helical" evidence="9">
    <location>
        <begin position="383"/>
        <end position="406"/>
    </location>
</feature>
<dbReference type="GO" id="GO:0015144">
    <property type="term" value="F:carbohydrate transmembrane transporter activity"/>
    <property type="evidence" value="ECO:0007669"/>
    <property type="project" value="InterPro"/>
</dbReference>
<feature type="transmembrane region" description="Helical" evidence="9">
    <location>
        <begin position="158"/>
        <end position="179"/>
    </location>
</feature>
<evidence type="ECO:0000313" key="11">
    <source>
        <dbReference type="EMBL" id="KAL0015310.1"/>
    </source>
</evidence>
<dbReference type="PRINTS" id="PR00171">
    <property type="entry name" value="SUGRTRNSPORT"/>
</dbReference>
<accession>A0AAW2E156</accession>
<evidence type="ECO:0000256" key="9">
    <source>
        <dbReference type="SAM" id="Phobius"/>
    </source>
</evidence>
<dbReference type="GO" id="GO:0015293">
    <property type="term" value="F:symporter activity"/>
    <property type="evidence" value="ECO:0007669"/>
    <property type="project" value="UniProtKB-KW"/>
</dbReference>
<keyword evidence="12" id="KW-1185">Reference proteome</keyword>
<dbReference type="PANTHER" id="PTHR23500">
    <property type="entry name" value="SOLUTE CARRIER FAMILY 2, FACILITATED GLUCOSE TRANSPORTER"/>
    <property type="match status" value="1"/>
</dbReference>
<dbReference type="InterPro" id="IPR045262">
    <property type="entry name" value="STP/PLT_plant"/>
</dbReference>
<dbReference type="EMBL" id="JAZDWU010000001">
    <property type="protein sequence ID" value="KAL0015310.1"/>
    <property type="molecule type" value="Genomic_DNA"/>
</dbReference>
<dbReference type="PANTHER" id="PTHR23500:SF567">
    <property type="entry name" value="SUGAR TRANSPORT PROTEIN 12-LIKE"/>
    <property type="match status" value="1"/>
</dbReference>
<organism evidence="11 12">
    <name type="scientific">Lithocarpus litseifolius</name>
    <dbReference type="NCBI Taxonomy" id="425828"/>
    <lineage>
        <taxon>Eukaryota</taxon>
        <taxon>Viridiplantae</taxon>
        <taxon>Streptophyta</taxon>
        <taxon>Embryophyta</taxon>
        <taxon>Tracheophyta</taxon>
        <taxon>Spermatophyta</taxon>
        <taxon>Magnoliopsida</taxon>
        <taxon>eudicotyledons</taxon>
        <taxon>Gunneridae</taxon>
        <taxon>Pentapetalae</taxon>
        <taxon>rosids</taxon>
        <taxon>fabids</taxon>
        <taxon>Fagales</taxon>
        <taxon>Fagaceae</taxon>
        <taxon>Lithocarpus</taxon>
    </lineage>
</organism>
<keyword evidence="4" id="KW-0762">Sugar transport</keyword>
<name>A0AAW2E156_9ROSI</name>
<keyword evidence="3" id="KW-0813">Transport</keyword>
<keyword evidence="8 9" id="KW-0472">Membrane</keyword>
<dbReference type="InterPro" id="IPR025558">
    <property type="entry name" value="DUF4283"/>
</dbReference>
<sequence>MKILTKRIIFLEVLRKNMKMVWKPNKGLQISEIEHDMFLVEFGDGRDKKRIMEMCPWSFEKQLIFLQDFEGELIPKEIVLQWTPFWVQIYNLPLKSMTRETGMEVGAKIGMVLDIDVPKIGVQWGKFLRVQIRFDATKKLEASDHSTNQYCKLDSVKLTMFTSSLYLAALVASFCASWVTKKLGRKISMFIGGLVFLAGAIINAAAVNIAILIIGRILLGNGVGFANQSVPLYLSEMAPYKLRGSLNVVFQLCITIGILIANVVNYLTHKLGAEFKDLVTASEASKAVKNPWRNIRNRQYRPQLIMSMAIPFFQQFTGINVIMFYAPQLFKTIGFGDDASLLSALITGGLNCLATIVSTYGFGDSLHWMEIWSIWSSDILAQVVCWPCCGFHLCLCSCICVVMGTIEMVGPE</sequence>
<evidence type="ECO:0000259" key="10">
    <source>
        <dbReference type="PROSITE" id="PS50850"/>
    </source>
</evidence>
<evidence type="ECO:0000256" key="8">
    <source>
        <dbReference type="ARBA" id="ARBA00023136"/>
    </source>
</evidence>
<dbReference type="Gene3D" id="1.20.1250.20">
    <property type="entry name" value="MFS general substrate transporter like domains"/>
    <property type="match status" value="2"/>
</dbReference>
<protein>
    <recommendedName>
        <fullName evidence="10">Major facilitator superfamily (MFS) profile domain-containing protein</fullName>
    </recommendedName>
</protein>
<dbReference type="Pfam" id="PF14111">
    <property type="entry name" value="DUF4283"/>
    <property type="match status" value="1"/>
</dbReference>
<feature type="transmembrane region" description="Helical" evidence="9">
    <location>
        <begin position="304"/>
        <end position="327"/>
    </location>
</feature>
<keyword evidence="6" id="KW-0769">Symport</keyword>
<dbReference type="GO" id="GO:0016020">
    <property type="term" value="C:membrane"/>
    <property type="evidence" value="ECO:0007669"/>
    <property type="project" value="UniProtKB-SubCell"/>
</dbReference>
<dbReference type="Proteomes" id="UP001459277">
    <property type="component" value="Unassembled WGS sequence"/>
</dbReference>
<feature type="transmembrane region" description="Helical" evidence="9">
    <location>
        <begin position="248"/>
        <end position="267"/>
    </location>
</feature>
<reference evidence="11 12" key="1">
    <citation type="submission" date="2024-01" db="EMBL/GenBank/DDBJ databases">
        <title>A telomere-to-telomere, gap-free genome of sweet tea (Lithocarpus litseifolius).</title>
        <authorList>
            <person name="Zhou J."/>
        </authorList>
    </citation>
    <scope>NUCLEOTIDE SEQUENCE [LARGE SCALE GENOMIC DNA]</scope>
    <source>
        <strain evidence="11">Zhou-2022a</strain>
        <tissue evidence="11">Leaf</tissue>
    </source>
</reference>
<dbReference type="InterPro" id="IPR036259">
    <property type="entry name" value="MFS_trans_sf"/>
</dbReference>
<proteinExistence type="inferred from homology"/>
<evidence type="ECO:0000256" key="6">
    <source>
        <dbReference type="ARBA" id="ARBA00022847"/>
    </source>
</evidence>
<gene>
    <name evidence="11" type="ORF">SO802_002379</name>
</gene>
<dbReference type="InterPro" id="IPR003663">
    <property type="entry name" value="Sugar/inositol_transpt"/>
</dbReference>
<evidence type="ECO:0000256" key="3">
    <source>
        <dbReference type="ARBA" id="ARBA00022448"/>
    </source>
</evidence>
<dbReference type="AlphaFoldDB" id="A0AAW2E156"/>
<keyword evidence="5 9" id="KW-0812">Transmembrane</keyword>
<evidence type="ECO:0000256" key="4">
    <source>
        <dbReference type="ARBA" id="ARBA00022597"/>
    </source>
</evidence>
<evidence type="ECO:0000256" key="5">
    <source>
        <dbReference type="ARBA" id="ARBA00022692"/>
    </source>
</evidence>
<feature type="transmembrane region" description="Helical" evidence="9">
    <location>
        <begin position="191"/>
        <end position="219"/>
    </location>
</feature>
<comment type="subcellular location">
    <subcellularLocation>
        <location evidence="1">Membrane</location>
        <topology evidence="1">Multi-pass membrane protein</topology>
    </subcellularLocation>
</comment>
<comment type="similarity">
    <text evidence="2">Belongs to the major facilitator superfamily. Sugar transporter (TC 2.A.1.1) family.</text>
</comment>
<comment type="caution">
    <text evidence="11">The sequence shown here is derived from an EMBL/GenBank/DDBJ whole genome shotgun (WGS) entry which is preliminary data.</text>
</comment>
<keyword evidence="7 9" id="KW-1133">Transmembrane helix</keyword>
<feature type="domain" description="Major facilitator superfamily (MFS) profile" evidence="10">
    <location>
        <begin position="102"/>
        <end position="412"/>
    </location>
</feature>
<evidence type="ECO:0000256" key="2">
    <source>
        <dbReference type="ARBA" id="ARBA00010992"/>
    </source>
</evidence>
<evidence type="ECO:0000313" key="12">
    <source>
        <dbReference type="Proteomes" id="UP001459277"/>
    </source>
</evidence>
<dbReference type="PROSITE" id="PS50850">
    <property type="entry name" value="MFS"/>
    <property type="match status" value="1"/>
</dbReference>
<evidence type="ECO:0000256" key="1">
    <source>
        <dbReference type="ARBA" id="ARBA00004141"/>
    </source>
</evidence>
<dbReference type="Pfam" id="PF00083">
    <property type="entry name" value="Sugar_tr"/>
    <property type="match status" value="2"/>
</dbReference>
<dbReference type="SUPFAM" id="SSF103473">
    <property type="entry name" value="MFS general substrate transporter"/>
    <property type="match status" value="1"/>
</dbReference>
<dbReference type="InterPro" id="IPR005828">
    <property type="entry name" value="MFS_sugar_transport-like"/>
</dbReference>
<dbReference type="InterPro" id="IPR020846">
    <property type="entry name" value="MFS_dom"/>
</dbReference>
<feature type="transmembrane region" description="Helical" evidence="9">
    <location>
        <begin position="339"/>
        <end position="362"/>
    </location>
</feature>